<dbReference type="Proteomes" id="UP000254291">
    <property type="component" value="Unassembled WGS sequence"/>
</dbReference>
<feature type="transmembrane region" description="Helical" evidence="7">
    <location>
        <begin position="359"/>
        <end position="379"/>
    </location>
</feature>
<dbReference type="Gene3D" id="3.10.20.90">
    <property type="entry name" value="Phosphatidylinositol 3-kinase Catalytic Subunit, Chain A, domain 1"/>
    <property type="match status" value="1"/>
</dbReference>
<feature type="transmembrane region" description="Helical" evidence="7">
    <location>
        <begin position="169"/>
        <end position="192"/>
    </location>
</feature>
<dbReference type="Pfam" id="PF19053">
    <property type="entry name" value="EccD"/>
    <property type="match status" value="1"/>
</dbReference>
<comment type="similarity">
    <text evidence="2">Belongs to the EccD/Snm4 family.</text>
</comment>
<feature type="transmembrane region" description="Helical" evidence="7">
    <location>
        <begin position="439"/>
        <end position="461"/>
    </location>
</feature>
<keyword evidence="3" id="KW-1003">Cell membrane</keyword>
<feature type="transmembrane region" description="Helical" evidence="7">
    <location>
        <begin position="227"/>
        <end position="245"/>
    </location>
</feature>
<evidence type="ECO:0000256" key="5">
    <source>
        <dbReference type="ARBA" id="ARBA00022989"/>
    </source>
</evidence>
<evidence type="ECO:0000256" key="6">
    <source>
        <dbReference type="ARBA" id="ARBA00023136"/>
    </source>
</evidence>
<protein>
    <submittedName>
        <fullName evidence="9">Type VII secretion integral membrane protein EccD</fullName>
    </submittedName>
</protein>
<comment type="subcellular location">
    <subcellularLocation>
        <location evidence="1">Cell membrane</location>
        <topology evidence="1">Multi-pass membrane protein</topology>
    </subcellularLocation>
</comment>
<dbReference type="InterPro" id="IPR044049">
    <property type="entry name" value="EccD_transm"/>
</dbReference>
<dbReference type="EMBL" id="UGQM01000005">
    <property type="protein sequence ID" value="SUE32629.1"/>
    <property type="molecule type" value="Genomic_DNA"/>
</dbReference>
<dbReference type="InterPro" id="IPR006707">
    <property type="entry name" value="T7SS_EccD"/>
</dbReference>
<dbReference type="AlphaFoldDB" id="A0A379MPF5"/>
<name>A0A379MPF5_9MYCO</name>
<feature type="transmembrane region" description="Helical" evidence="7">
    <location>
        <begin position="252"/>
        <end position="275"/>
    </location>
</feature>
<feature type="transmembrane region" description="Helical" evidence="7">
    <location>
        <begin position="141"/>
        <end position="163"/>
    </location>
</feature>
<feature type="domain" description="EccD-like transmembrane" evidence="8">
    <location>
        <begin position="146"/>
        <end position="503"/>
    </location>
</feature>
<dbReference type="NCBIfam" id="TIGR03920">
    <property type="entry name" value="T7SS_EccD"/>
    <property type="match status" value="1"/>
</dbReference>
<evidence type="ECO:0000259" key="8">
    <source>
        <dbReference type="Pfam" id="PF19053"/>
    </source>
</evidence>
<sequence>MTTVSPSTPTSGSSAPGGPLVPSSCRVSLLVGDAHQIDLVLPAAVPLSALTDSTLGAVNRLLRSKGEDELPVGTYEFARAVGMTRLSEEVSLSAQGVADGDLLAFVPEKTARRYTPLIENVSTALARWAHAHFPPVSTHDAVVVAGALTAAALIGAALLVWRLRWAAQPFWLSPAIFAVTAGILLATAMLSARAGASRVIVDGAAWAALVGLVLAGASAPYGNQPGAPHAFLAAVVATVGVLLLARMTGRHWTAAAAIVTVTTAVIAAGLTRMFFDVPAQRIAIVMLMAVLIASRAATAIGLWMSKVPRQSFESITGRDMFTRAPGQPEDTLTPVESAAHDVTLRGEQVAEVARRSNRVLTGTLLGIAVVQLAASWWAIAPGSGSQWPSLVVVVVTALCLILRARGLRHRRHAVTIVSGSALSLMAIPLHYGLSAPASATVSVAVSAAVVLAVAVAGLLAGAVIPSRSFSEPIRQVVEWLEYLGYALIVPFAAWAIGLLQYIRLH</sequence>
<dbReference type="PIRSF" id="PIRSF017804">
    <property type="entry name" value="Secretion_EccD1"/>
    <property type="match status" value="1"/>
</dbReference>
<feature type="transmembrane region" description="Helical" evidence="7">
    <location>
        <begin position="385"/>
        <end position="402"/>
    </location>
</feature>
<evidence type="ECO:0000256" key="3">
    <source>
        <dbReference type="ARBA" id="ARBA00022475"/>
    </source>
</evidence>
<proteinExistence type="inferred from homology"/>
<feature type="transmembrane region" description="Helical" evidence="7">
    <location>
        <begin position="482"/>
        <end position="502"/>
    </location>
</feature>
<feature type="transmembrane region" description="Helical" evidence="7">
    <location>
        <begin position="199"/>
        <end position="221"/>
    </location>
</feature>
<accession>A0A379MPF5</accession>
<evidence type="ECO:0000256" key="4">
    <source>
        <dbReference type="ARBA" id="ARBA00022692"/>
    </source>
</evidence>
<feature type="transmembrane region" description="Helical" evidence="7">
    <location>
        <begin position="281"/>
        <end position="304"/>
    </location>
</feature>
<evidence type="ECO:0000256" key="2">
    <source>
        <dbReference type="ARBA" id="ARBA00006162"/>
    </source>
</evidence>
<evidence type="ECO:0000256" key="1">
    <source>
        <dbReference type="ARBA" id="ARBA00004651"/>
    </source>
</evidence>
<dbReference type="GO" id="GO:0005886">
    <property type="term" value="C:plasma membrane"/>
    <property type="evidence" value="ECO:0007669"/>
    <property type="project" value="UniProtKB-SubCell"/>
</dbReference>
<evidence type="ECO:0000313" key="10">
    <source>
        <dbReference type="Proteomes" id="UP000254291"/>
    </source>
</evidence>
<gene>
    <name evidence="9" type="primary">eccD1_2</name>
    <name evidence="9" type="ORF">NCTC10742_05993</name>
</gene>
<organism evidence="9 10">
    <name type="scientific">Mycolicibacterium gilvum</name>
    <dbReference type="NCBI Taxonomy" id="1804"/>
    <lineage>
        <taxon>Bacteria</taxon>
        <taxon>Bacillati</taxon>
        <taxon>Actinomycetota</taxon>
        <taxon>Actinomycetes</taxon>
        <taxon>Mycobacteriales</taxon>
        <taxon>Mycobacteriaceae</taxon>
        <taxon>Mycolicibacterium</taxon>
    </lineage>
</organism>
<evidence type="ECO:0000256" key="7">
    <source>
        <dbReference type="SAM" id="Phobius"/>
    </source>
</evidence>
<keyword evidence="6 7" id="KW-0472">Membrane</keyword>
<feature type="transmembrane region" description="Helical" evidence="7">
    <location>
        <begin position="414"/>
        <end position="433"/>
    </location>
</feature>
<evidence type="ECO:0000313" key="9">
    <source>
        <dbReference type="EMBL" id="SUE32629.1"/>
    </source>
</evidence>
<reference evidence="9 10" key="1">
    <citation type="submission" date="2018-06" db="EMBL/GenBank/DDBJ databases">
        <authorList>
            <consortium name="Pathogen Informatics"/>
            <person name="Doyle S."/>
        </authorList>
    </citation>
    <scope>NUCLEOTIDE SEQUENCE [LARGE SCALE GENOMIC DNA]</scope>
    <source>
        <strain evidence="9 10">NCTC10742</strain>
    </source>
</reference>
<dbReference type="Pfam" id="PF08817">
    <property type="entry name" value="YukD"/>
    <property type="match status" value="1"/>
</dbReference>
<dbReference type="InterPro" id="IPR024962">
    <property type="entry name" value="YukD-like"/>
</dbReference>
<keyword evidence="4 7" id="KW-0812">Transmembrane</keyword>
<keyword evidence="5 7" id="KW-1133">Transmembrane helix</keyword>